<dbReference type="GO" id="GO:0005829">
    <property type="term" value="C:cytosol"/>
    <property type="evidence" value="ECO:0007669"/>
    <property type="project" value="TreeGrafter"/>
</dbReference>
<dbReference type="NCBIfam" id="TIGR01214">
    <property type="entry name" value="rmlD"/>
    <property type="match status" value="1"/>
</dbReference>
<dbReference type="GO" id="GO:0008831">
    <property type="term" value="F:dTDP-4-dehydrorhamnose reductase activity"/>
    <property type="evidence" value="ECO:0007669"/>
    <property type="project" value="UniProtKB-EC"/>
</dbReference>
<dbReference type="Gene3D" id="3.90.25.10">
    <property type="entry name" value="UDP-galactose 4-epimerase, domain 1"/>
    <property type="match status" value="1"/>
</dbReference>
<organism evidence="4 5">
    <name type="scientific">Velocimicrobium porci</name>
    <dbReference type="NCBI Taxonomy" id="2606634"/>
    <lineage>
        <taxon>Bacteria</taxon>
        <taxon>Bacillati</taxon>
        <taxon>Bacillota</taxon>
        <taxon>Clostridia</taxon>
        <taxon>Lachnospirales</taxon>
        <taxon>Lachnospiraceae</taxon>
        <taxon>Velocimicrobium</taxon>
    </lineage>
</organism>
<comment type="similarity">
    <text evidence="1 2">Belongs to the dTDP-4-dehydrorhamnose reductase family.</text>
</comment>
<comment type="pathway">
    <text evidence="2">Carbohydrate biosynthesis; dTDP-L-rhamnose biosynthesis.</text>
</comment>
<dbReference type="SUPFAM" id="SSF51735">
    <property type="entry name" value="NAD(P)-binding Rossmann-fold domains"/>
    <property type="match status" value="1"/>
</dbReference>
<sequence>MQKVWVCGANGRVGQQIVKLLEPSYAEVFCTDKDSVDITVPEAVSGFAELNRPHYIINCAGMTDVTACEKNIEEAFKVNALGARNLSVAARKINAKLVQLSTDDVFDGEQQIPYNEFDVARPQSIYGKSKLAGENFVKELSPKHIIVRSSWIYGTGDNYVNMILKEAKEGTEIRAAVDQIASPTSALRLAEKMLELMEHAPDGLYHVTGQGYCSRYEFAKEILELAGLKAKLTPVTGKQDELTVMRPSYSVLDNLMLRMSEIECLPDWKESLKEYIQIRMQKENN</sequence>
<gene>
    <name evidence="4" type="primary">rfbD</name>
    <name evidence="4" type="ORF">FYJ58_13860</name>
</gene>
<dbReference type="EC" id="1.1.1.133" evidence="2"/>
<dbReference type="InterPro" id="IPR036291">
    <property type="entry name" value="NAD(P)-bd_dom_sf"/>
</dbReference>
<comment type="function">
    <text evidence="2">Catalyzes the reduction of dTDP-6-deoxy-L-lyxo-4-hexulose to yield dTDP-L-rhamnose.</text>
</comment>
<dbReference type="UniPathway" id="UPA00124"/>
<accession>A0A6L5Y1A2</accession>
<dbReference type="Proteomes" id="UP000482209">
    <property type="component" value="Unassembled WGS sequence"/>
</dbReference>
<evidence type="ECO:0000259" key="3">
    <source>
        <dbReference type="Pfam" id="PF04321"/>
    </source>
</evidence>
<dbReference type="Pfam" id="PF04321">
    <property type="entry name" value="RmlD_sub_bind"/>
    <property type="match status" value="1"/>
</dbReference>
<proteinExistence type="inferred from homology"/>
<keyword evidence="2 4" id="KW-0560">Oxidoreductase</keyword>
<dbReference type="AlphaFoldDB" id="A0A6L5Y1A2"/>
<reference evidence="4 5" key="1">
    <citation type="submission" date="2019-08" db="EMBL/GenBank/DDBJ databases">
        <title>In-depth cultivation of the pig gut microbiome towards novel bacterial diversity and tailored functional studies.</title>
        <authorList>
            <person name="Wylensek D."/>
            <person name="Hitch T.C.A."/>
            <person name="Clavel T."/>
        </authorList>
    </citation>
    <scope>NUCLEOTIDE SEQUENCE [LARGE SCALE GENOMIC DNA]</scope>
    <source>
        <strain evidence="4 5">WCA-693-APC-MOT-I</strain>
    </source>
</reference>
<evidence type="ECO:0000313" key="4">
    <source>
        <dbReference type="EMBL" id="MSS64940.1"/>
    </source>
</evidence>
<keyword evidence="5" id="KW-1185">Reference proteome</keyword>
<dbReference type="PANTHER" id="PTHR10491:SF4">
    <property type="entry name" value="METHIONINE ADENOSYLTRANSFERASE 2 SUBUNIT BETA"/>
    <property type="match status" value="1"/>
</dbReference>
<comment type="caution">
    <text evidence="4">The sequence shown here is derived from an EMBL/GenBank/DDBJ whole genome shotgun (WGS) entry which is preliminary data.</text>
</comment>
<evidence type="ECO:0000256" key="1">
    <source>
        <dbReference type="ARBA" id="ARBA00010944"/>
    </source>
</evidence>
<keyword evidence="2" id="KW-0521">NADP</keyword>
<protein>
    <recommendedName>
        <fullName evidence="2">dTDP-4-dehydrorhamnose reductase</fullName>
        <ecNumber evidence="2">1.1.1.133</ecNumber>
    </recommendedName>
</protein>
<dbReference type="InterPro" id="IPR005913">
    <property type="entry name" value="dTDP_dehydrorham_reduct"/>
</dbReference>
<dbReference type="CDD" id="cd05254">
    <property type="entry name" value="dTDP_HR_like_SDR_e"/>
    <property type="match status" value="1"/>
</dbReference>
<evidence type="ECO:0000256" key="2">
    <source>
        <dbReference type="RuleBase" id="RU364082"/>
    </source>
</evidence>
<evidence type="ECO:0000313" key="5">
    <source>
        <dbReference type="Proteomes" id="UP000482209"/>
    </source>
</evidence>
<dbReference type="RefSeq" id="WP_154520303.1">
    <property type="nucleotide sequence ID" value="NZ_VUMT01000039.1"/>
</dbReference>
<dbReference type="EMBL" id="VUMT01000039">
    <property type="protein sequence ID" value="MSS64940.1"/>
    <property type="molecule type" value="Genomic_DNA"/>
</dbReference>
<name>A0A6L5Y1A2_9FIRM</name>
<dbReference type="PANTHER" id="PTHR10491">
    <property type="entry name" value="DTDP-4-DEHYDRORHAMNOSE REDUCTASE"/>
    <property type="match status" value="1"/>
</dbReference>
<dbReference type="Gene3D" id="3.40.50.720">
    <property type="entry name" value="NAD(P)-binding Rossmann-like Domain"/>
    <property type="match status" value="1"/>
</dbReference>
<dbReference type="InterPro" id="IPR029903">
    <property type="entry name" value="RmlD-like-bd"/>
</dbReference>
<feature type="domain" description="RmlD-like substrate binding" evidence="3">
    <location>
        <begin position="3"/>
        <end position="277"/>
    </location>
</feature>
<dbReference type="GO" id="GO:0019305">
    <property type="term" value="P:dTDP-rhamnose biosynthetic process"/>
    <property type="evidence" value="ECO:0007669"/>
    <property type="project" value="UniProtKB-UniPathway"/>
</dbReference>